<organism evidence="3 4">
    <name type="scientific">Amantichitinum ursilacus</name>
    <dbReference type="NCBI Taxonomy" id="857265"/>
    <lineage>
        <taxon>Bacteria</taxon>
        <taxon>Pseudomonadati</taxon>
        <taxon>Pseudomonadota</taxon>
        <taxon>Betaproteobacteria</taxon>
        <taxon>Neisseriales</taxon>
        <taxon>Chitinibacteraceae</taxon>
        <taxon>Amantichitinum</taxon>
    </lineage>
</organism>
<dbReference type="RefSeq" id="WP_053938892.1">
    <property type="nucleotide sequence ID" value="NZ_LAQT01000027.1"/>
</dbReference>
<dbReference type="EMBL" id="LAQT01000027">
    <property type="protein sequence ID" value="KPC50652.1"/>
    <property type="molecule type" value="Genomic_DNA"/>
</dbReference>
<keyword evidence="1" id="KW-0732">Signal</keyword>
<feature type="domain" description="Ice-binding protein C-terminal" evidence="2">
    <location>
        <begin position="220"/>
        <end position="241"/>
    </location>
</feature>
<feature type="chain" id="PRO_5005875105" evidence="1">
    <location>
        <begin position="20"/>
        <end position="250"/>
    </location>
</feature>
<dbReference type="InterPro" id="IPR013424">
    <property type="entry name" value="Ice-binding_C"/>
</dbReference>
<evidence type="ECO:0000313" key="4">
    <source>
        <dbReference type="Proteomes" id="UP000037939"/>
    </source>
</evidence>
<sequence length="250" mass="26698">MRALLLMLAAMACAPTTWAVVLYDSDAMTISYNLGPDSPTPVLITAAHGGTGNIVVNGVTREITREFAPFFQVALPDFSTGDHWTLSVDLTITAKNGFSLDFATYGAPLGMVPYDGSPLPSFVADQTHAYVGTSSSFYDFIDDSINMPSTDDGGNPVLIYRFFQAYQNPTGSLDQYAPSAITSVSWQSSYAWDKGGSSGTFVNAYGNLFGINATVSRLTPIPEPETWALLGCGVVGLLARRGYARRPSTA</sequence>
<evidence type="ECO:0000313" key="3">
    <source>
        <dbReference type="EMBL" id="KPC50652.1"/>
    </source>
</evidence>
<dbReference type="Pfam" id="PF07589">
    <property type="entry name" value="PEP-CTERM"/>
    <property type="match status" value="1"/>
</dbReference>
<keyword evidence="4" id="KW-1185">Reference proteome</keyword>
<gene>
    <name evidence="3" type="ORF">WG78_16400</name>
</gene>
<proteinExistence type="predicted"/>
<comment type="caution">
    <text evidence="3">The sequence shown here is derived from an EMBL/GenBank/DDBJ whole genome shotgun (WGS) entry which is preliminary data.</text>
</comment>
<accession>A0A0N1JS27</accession>
<evidence type="ECO:0000256" key="1">
    <source>
        <dbReference type="SAM" id="SignalP"/>
    </source>
</evidence>
<protein>
    <submittedName>
        <fullName evidence="3">PEP-CTERM motif protein</fullName>
    </submittedName>
</protein>
<name>A0A0N1JS27_9NEIS</name>
<dbReference type="Proteomes" id="UP000037939">
    <property type="component" value="Unassembled WGS sequence"/>
</dbReference>
<reference evidence="3 4" key="1">
    <citation type="submission" date="2015-07" db="EMBL/GenBank/DDBJ databases">
        <title>Draft genome sequence of the Amantichitinum ursilacus IGB-41, a new chitin-degrading bacterium.</title>
        <authorList>
            <person name="Kirstahler P."/>
            <person name="Guenther M."/>
            <person name="Grumaz C."/>
            <person name="Rupp S."/>
            <person name="Zibek S."/>
            <person name="Sohn K."/>
        </authorList>
    </citation>
    <scope>NUCLEOTIDE SEQUENCE [LARGE SCALE GENOMIC DNA]</scope>
    <source>
        <strain evidence="3 4">IGB-41</strain>
    </source>
</reference>
<dbReference type="AlphaFoldDB" id="A0A0N1JS27"/>
<evidence type="ECO:0000259" key="2">
    <source>
        <dbReference type="Pfam" id="PF07589"/>
    </source>
</evidence>
<feature type="signal peptide" evidence="1">
    <location>
        <begin position="1"/>
        <end position="19"/>
    </location>
</feature>